<dbReference type="PROSITE" id="PS51195">
    <property type="entry name" value="Q_MOTIF"/>
    <property type="match status" value="1"/>
</dbReference>
<evidence type="ECO:0000256" key="2">
    <source>
        <dbReference type="ARBA" id="ARBA00022490"/>
    </source>
</evidence>
<comment type="catalytic activity">
    <reaction evidence="8">
        <text>ATP + H2O = ADP + phosphate + H(+)</text>
        <dbReference type="Rhea" id="RHEA:13065"/>
        <dbReference type="ChEBI" id="CHEBI:15377"/>
        <dbReference type="ChEBI" id="CHEBI:15378"/>
        <dbReference type="ChEBI" id="CHEBI:30616"/>
        <dbReference type="ChEBI" id="CHEBI:43474"/>
        <dbReference type="ChEBI" id="CHEBI:456216"/>
        <dbReference type="EC" id="3.6.4.13"/>
    </reaction>
</comment>
<comment type="caution">
    <text evidence="16">The sequence shown here is derived from an EMBL/GenBank/DDBJ whole genome shotgun (WGS) entry which is preliminary data.</text>
</comment>
<dbReference type="GO" id="GO:0042255">
    <property type="term" value="P:ribosome assembly"/>
    <property type="evidence" value="ECO:0007669"/>
    <property type="project" value="UniProtKB-ARBA"/>
</dbReference>
<evidence type="ECO:0000313" key="17">
    <source>
        <dbReference type="Proteomes" id="UP000005540"/>
    </source>
</evidence>
<keyword evidence="2" id="KW-0963">Cytoplasm</keyword>
<dbReference type="InterPro" id="IPR027417">
    <property type="entry name" value="P-loop_NTPase"/>
</dbReference>
<evidence type="ECO:0000259" key="13">
    <source>
        <dbReference type="PROSITE" id="PS51192"/>
    </source>
</evidence>
<protein>
    <recommendedName>
        <fullName evidence="9">DEAD-box ATP-dependent RNA helicase RhpA</fullName>
        <ecNumber evidence="1">3.6.4.13</ecNumber>
    </recommendedName>
</protein>
<dbReference type="Proteomes" id="UP000005540">
    <property type="component" value="Unassembled WGS sequence"/>
</dbReference>
<evidence type="ECO:0000256" key="3">
    <source>
        <dbReference type="ARBA" id="ARBA00022741"/>
    </source>
</evidence>
<dbReference type="InterPro" id="IPR014014">
    <property type="entry name" value="RNA_helicase_DEAD_Q_motif"/>
</dbReference>
<dbReference type="SMART" id="SM00490">
    <property type="entry name" value="HELICc"/>
    <property type="match status" value="1"/>
</dbReference>
<name>C4FJ61_9AQUI</name>
<sequence>MSNQGKTFKDLNLSKETLKSLDELGYSKPTEIQEKAIPAVMTGKDLVAQAQTGTGKTAAFGVPIVEKVNPKQKKVQALILVPTRELAIQVAKEIKELGKNKKVYTLAVYGGKSISHQINFLKKGSDVVVVGTPGRVRDLLERGVLNLDNVKMFVLDEADRMLEMGFIDDIEEIMSYLPEDRQILLFSATMPKEILELAEEFLNENYETIKVKPDEVTVEKIKQIIYRVNPRDKFKKLTEVLSQNEAEKVIIFTQTKIEADELAERLNEEGFNASAIHGDFSQKKRETVLHNFRTGKLKILVATDVAARGLDIKGVDLVINYGLPRDAESYIHRIGRTGRAGREGTAISIMTSSEDKQLQNIQKKTKANIEVINEAQEKKFSSAQKDKPSQKERSSRNQTRRKQRS</sequence>
<evidence type="ECO:0000259" key="15">
    <source>
        <dbReference type="PROSITE" id="PS51195"/>
    </source>
</evidence>
<accession>C4FJ61</accession>
<feature type="short sequence motif" description="Q motif" evidence="10">
    <location>
        <begin position="6"/>
        <end position="34"/>
    </location>
</feature>
<feature type="domain" description="Helicase ATP-binding" evidence="13">
    <location>
        <begin position="37"/>
        <end position="208"/>
    </location>
</feature>
<evidence type="ECO:0000256" key="1">
    <source>
        <dbReference type="ARBA" id="ARBA00012552"/>
    </source>
</evidence>
<keyword evidence="5 11" id="KW-0347">Helicase</keyword>
<keyword evidence="17" id="KW-1185">Reference proteome</keyword>
<dbReference type="InterPro" id="IPR050079">
    <property type="entry name" value="DEAD_box_RNA_helicase"/>
</dbReference>
<dbReference type="OrthoDB" id="9805696at2"/>
<dbReference type="GO" id="GO:0016887">
    <property type="term" value="F:ATP hydrolysis activity"/>
    <property type="evidence" value="ECO:0007669"/>
    <property type="project" value="RHEA"/>
</dbReference>
<dbReference type="GO" id="GO:0005829">
    <property type="term" value="C:cytosol"/>
    <property type="evidence" value="ECO:0007669"/>
    <property type="project" value="TreeGrafter"/>
</dbReference>
<proteinExistence type="inferred from homology"/>
<dbReference type="PANTHER" id="PTHR47959">
    <property type="entry name" value="ATP-DEPENDENT RNA HELICASE RHLE-RELATED"/>
    <property type="match status" value="1"/>
</dbReference>
<dbReference type="CDD" id="cd18787">
    <property type="entry name" value="SF2_C_DEAD"/>
    <property type="match status" value="1"/>
</dbReference>
<evidence type="ECO:0000256" key="9">
    <source>
        <dbReference type="ARBA" id="ARBA00074363"/>
    </source>
</evidence>
<evidence type="ECO:0000256" key="5">
    <source>
        <dbReference type="ARBA" id="ARBA00022806"/>
    </source>
</evidence>
<dbReference type="PROSITE" id="PS51192">
    <property type="entry name" value="HELICASE_ATP_BIND_1"/>
    <property type="match status" value="1"/>
</dbReference>
<evidence type="ECO:0000256" key="11">
    <source>
        <dbReference type="RuleBase" id="RU000492"/>
    </source>
</evidence>
<dbReference type="InterPro" id="IPR011545">
    <property type="entry name" value="DEAD/DEAH_box_helicase_dom"/>
</dbReference>
<dbReference type="InterPro" id="IPR014001">
    <property type="entry name" value="Helicase_ATP-bd"/>
</dbReference>
<dbReference type="Gene3D" id="3.40.50.300">
    <property type="entry name" value="P-loop containing nucleotide triphosphate hydrolases"/>
    <property type="match status" value="2"/>
</dbReference>
<dbReference type="GO" id="GO:0009266">
    <property type="term" value="P:response to temperature stimulus"/>
    <property type="evidence" value="ECO:0007669"/>
    <property type="project" value="UniProtKB-ARBA"/>
</dbReference>
<dbReference type="EC" id="3.6.4.13" evidence="1"/>
<dbReference type="PROSITE" id="PS51194">
    <property type="entry name" value="HELICASE_CTER"/>
    <property type="match status" value="1"/>
</dbReference>
<dbReference type="FunFam" id="3.40.50.300:FF:000108">
    <property type="entry name" value="ATP-dependent RNA helicase RhlE"/>
    <property type="match status" value="1"/>
</dbReference>
<dbReference type="SUPFAM" id="SSF52540">
    <property type="entry name" value="P-loop containing nucleoside triphosphate hydrolases"/>
    <property type="match status" value="1"/>
</dbReference>
<dbReference type="CDD" id="cd00268">
    <property type="entry name" value="DEADc"/>
    <property type="match status" value="1"/>
</dbReference>
<dbReference type="InterPro" id="IPR000629">
    <property type="entry name" value="RNA-helicase_DEAD-box_CS"/>
</dbReference>
<evidence type="ECO:0000256" key="7">
    <source>
        <dbReference type="ARBA" id="ARBA00038437"/>
    </source>
</evidence>
<evidence type="ECO:0000256" key="8">
    <source>
        <dbReference type="ARBA" id="ARBA00047984"/>
    </source>
</evidence>
<dbReference type="Pfam" id="PF00271">
    <property type="entry name" value="Helicase_C"/>
    <property type="match status" value="1"/>
</dbReference>
<dbReference type="GO" id="GO:0005524">
    <property type="term" value="F:ATP binding"/>
    <property type="evidence" value="ECO:0007669"/>
    <property type="project" value="UniProtKB-KW"/>
</dbReference>
<keyword evidence="4 11" id="KW-0378">Hydrolase</keyword>
<evidence type="ECO:0000259" key="14">
    <source>
        <dbReference type="PROSITE" id="PS51194"/>
    </source>
</evidence>
<feature type="domain" description="Helicase C-terminal" evidence="14">
    <location>
        <begin position="220"/>
        <end position="380"/>
    </location>
</feature>
<evidence type="ECO:0000256" key="4">
    <source>
        <dbReference type="ARBA" id="ARBA00022801"/>
    </source>
</evidence>
<keyword evidence="6 11" id="KW-0067">ATP-binding</keyword>
<dbReference type="PROSITE" id="PS00039">
    <property type="entry name" value="DEAD_ATP_HELICASE"/>
    <property type="match status" value="1"/>
</dbReference>
<keyword evidence="3 11" id="KW-0547">Nucleotide-binding</keyword>
<dbReference type="RefSeq" id="WP_007546284.1">
    <property type="nucleotide sequence ID" value="NZ_ABZS01000043.1"/>
</dbReference>
<feature type="compositionally biased region" description="Basic and acidic residues" evidence="12">
    <location>
        <begin position="375"/>
        <end position="395"/>
    </location>
</feature>
<dbReference type="PANTHER" id="PTHR47959:SF1">
    <property type="entry name" value="ATP-DEPENDENT RNA HELICASE DBPA"/>
    <property type="match status" value="1"/>
</dbReference>
<evidence type="ECO:0000256" key="10">
    <source>
        <dbReference type="PROSITE-ProRule" id="PRU00552"/>
    </source>
</evidence>
<feature type="domain" description="DEAD-box RNA helicase Q" evidence="15">
    <location>
        <begin position="6"/>
        <end position="34"/>
    </location>
</feature>
<feature type="region of interest" description="Disordered" evidence="12">
    <location>
        <begin position="372"/>
        <end position="405"/>
    </location>
</feature>
<evidence type="ECO:0000256" key="6">
    <source>
        <dbReference type="ARBA" id="ARBA00022840"/>
    </source>
</evidence>
<dbReference type="Pfam" id="PF00270">
    <property type="entry name" value="DEAD"/>
    <property type="match status" value="1"/>
</dbReference>
<evidence type="ECO:0000256" key="12">
    <source>
        <dbReference type="SAM" id="MobiDB-lite"/>
    </source>
</evidence>
<dbReference type="EMBL" id="ABZS01000043">
    <property type="protein sequence ID" value="EEP60897.1"/>
    <property type="molecule type" value="Genomic_DNA"/>
</dbReference>
<organism evidence="16 17">
    <name type="scientific">Sulfurihydrogenibium yellowstonense SS-5</name>
    <dbReference type="NCBI Taxonomy" id="432331"/>
    <lineage>
        <taxon>Bacteria</taxon>
        <taxon>Pseudomonadati</taxon>
        <taxon>Aquificota</taxon>
        <taxon>Aquificia</taxon>
        <taxon>Aquificales</taxon>
        <taxon>Hydrogenothermaceae</taxon>
        <taxon>Sulfurihydrogenibium</taxon>
    </lineage>
</organism>
<dbReference type="GO" id="GO:0003676">
    <property type="term" value="F:nucleic acid binding"/>
    <property type="evidence" value="ECO:0007669"/>
    <property type="project" value="InterPro"/>
</dbReference>
<gene>
    <name evidence="16" type="ORF">SULYE_0603</name>
</gene>
<reference evidence="16 17" key="1">
    <citation type="submission" date="2009-04" db="EMBL/GenBank/DDBJ databases">
        <authorList>
            <person name="Reysenbach A.-L."/>
            <person name="Heidelberg J.F."/>
            <person name="Nelson W.C."/>
        </authorList>
    </citation>
    <scope>NUCLEOTIDE SEQUENCE [LARGE SCALE GENOMIC DNA]</scope>
    <source>
        <strain evidence="16 17">SS-5</strain>
    </source>
</reference>
<evidence type="ECO:0000313" key="16">
    <source>
        <dbReference type="EMBL" id="EEP60897.1"/>
    </source>
</evidence>
<dbReference type="GO" id="GO:0003724">
    <property type="term" value="F:RNA helicase activity"/>
    <property type="evidence" value="ECO:0007669"/>
    <property type="project" value="UniProtKB-EC"/>
</dbReference>
<dbReference type="InterPro" id="IPR001650">
    <property type="entry name" value="Helicase_C-like"/>
</dbReference>
<dbReference type="InterPro" id="IPR044742">
    <property type="entry name" value="DEAD/DEAH_RhlB"/>
</dbReference>
<dbReference type="AlphaFoldDB" id="C4FJ61"/>
<dbReference type="SMART" id="SM00487">
    <property type="entry name" value="DEXDc"/>
    <property type="match status" value="1"/>
</dbReference>
<comment type="similarity">
    <text evidence="7 11">Belongs to the DEAD box helicase family.</text>
</comment>